<dbReference type="Proteomes" id="UP000238217">
    <property type="component" value="Unassembled WGS sequence"/>
</dbReference>
<feature type="region of interest" description="Disordered" evidence="1">
    <location>
        <begin position="1"/>
        <end position="30"/>
    </location>
</feature>
<reference evidence="2 3" key="1">
    <citation type="submission" date="2018-03" db="EMBL/GenBank/DDBJ databases">
        <title>Comparative analysis of microorganisms from saline springs in Andes Mountain Range, Colombia.</title>
        <authorList>
            <person name="Rubin E."/>
        </authorList>
    </citation>
    <scope>NUCLEOTIDE SEQUENCE [LARGE SCALE GENOMIC DNA]</scope>
    <source>
        <strain evidence="2 3">CG 35</strain>
    </source>
</reference>
<evidence type="ECO:0000256" key="1">
    <source>
        <dbReference type="SAM" id="MobiDB-lite"/>
    </source>
</evidence>
<dbReference type="SUPFAM" id="SSF48208">
    <property type="entry name" value="Six-hairpin glycosidases"/>
    <property type="match status" value="1"/>
</dbReference>
<dbReference type="AlphaFoldDB" id="A0A2T0YHJ5"/>
<keyword evidence="3" id="KW-1185">Reference proteome</keyword>
<dbReference type="InterPro" id="IPR012341">
    <property type="entry name" value="6hp_glycosidase-like_sf"/>
</dbReference>
<proteinExistence type="predicted"/>
<protein>
    <submittedName>
        <fullName evidence="2">Uncharacterized protein</fullName>
    </submittedName>
</protein>
<accession>A0A2T0YHJ5</accession>
<name>A0A2T0YHJ5_9MICC</name>
<gene>
    <name evidence="2" type="ORF">BCL67_11130</name>
</gene>
<sequence>MLPEAQRTAAAQGVTGARWPKQVGPAGEETPSDIGPFLLWQQPHLIYFAELLRRSVGMEQAEQYAELVFETAEFMATHPNDDDGVASLGAPLLPAQECYGDVKAELSDPTFELAYWHWALDTAIRWRELLGREPAPHWEQTRDELRRPEVREGIYPAIRHPVLDRRTDHPSVLGALGVVPRTPLIRPEIMEATLLDILQNWDWRSTWGWDCPMIAMTAARLGRPDLAVDALLMPTPKNSYLSNGHNWQNEGLPLYLPGNGGLLIAVALMAAGWDGSKDAPGFSGGFTVRHEGLNRLPA</sequence>
<organism evidence="2 3">
    <name type="scientific">Nesterenkonia sandarakina</name>
    <dbReference type="NCBI Taxonomy" id="272918"/>
    <lineage>
        <taxon>Bacteria</taxon>
        <taxon>Bacillati</taxon>
        <taxon>Actinomycetota</taxon>
        <taxon>Actinomycetes</taxon>
        <taxon>Micrococcales</taxon>
        <taxon>Micrococcaceae</taxon>
        <taxon>Nesterenkonia</taxon>
    </lineage>
</organism>
<dbReference type="EMBL" id="PVTY01000011">
    <property type="protein sequence ID" value="PRZ14550.1"/>
    <property type="molecule type" value="Genomic_DNA"/>
</dbReference>
<dbReference type="InterPro" id="IPR008928">
    <property type="entry name" value="6-hairpin_glycosidase_sf"/>
</dbReference>
<evidence type="ECO:0000313" key="2">
    <source>
        <dbReference type="EMBL" id="PRZ14550.1"/>
    </source>
</evidence>
<dbReference type="GO" id="GO:0005975">
    <property type="term" value="P:carbohydrate metabolic process"/>
    <property type="evidence" value="ECO:0007669"/>
    <property type="project" value="InterPro"/>
</dbReference>
<evidence type="ECO:0000313" key="3">
    <source>
        <dbReference type="Proteomes" id="UP000238217"/>
    </source>
</evidence>
<dbReference type="Gene3D" id="1.50.10.10">
    <property type="match status" value="1"/>
</dbReference>
<comment type="caution">
    <text evidence="2">The sequence shown here is derived from an EMBL/GenBank/DDBJ whole genome shotgun (WGS) entry which is preliminary data.</text>
</comment>